<comment type="caution">
    <text evidence="8">The sequence shown here is derived from an EMBL/GenBank/DDBJ whole genome shotgun (WGS) entry which is preliminary data.</text>
</comment>
<name>A0A9W6C238_9CHLO</name>
<feature type="domain" description="CopC" evidence="7">
    <location>
        <begin position="173"/>
        <end position="264"/>
    </location>
</feature>
<dbReference type="InterPro" id="IPR014755">
    <property type="entry name" value="Cu-Rt/internalin_Ig-like"/>
</dbReference>
<keyword evidence="3" id="KW-0732">Signal</keyword>
<dbReference type="Pfam" id="PF04234">
    <property type="entry name" value="CopC"/>
    <property type="match status" value="1"/>
</dbReference>
<keyword evidence="4" id="KW-0186">Copper</keyword>
<protein>
    <recommendedName>
        <fullName evidence="7">CopC domain-containing protein</fullName>
    </recommendedName>
</protein>
<feature type="compositionally biased region" description="Low complexity" evidence="5">
    <location>
        <begin position="271"/>
        <end position="303"/>
    </location>
</feature>
<evidence type="ECO:0000256" key="2">
    <source>
        <dbReference type="ARBA" id="ARBA00022723"/>
    </source>
</evidence>
<dbReference type="GO" id="GO:0005886">
    <property type="term" value="C:plasma membrane"/>
    <property type="evidence" value="ECO:0007669"/>
    <property type="project" value="TreeGrafter"/>
</dbReference>
<reference evidence="8 9" key="1">
    <citation type="journal article" date="2023" name="Commun. Biol.">
        <title>Reorganization of the ancestral sex-determining regions during the evolution of trioecy in Pleodorina starrii.</title>
        <authorList>
            <person name="Takahashi K."/>
            <person name="Suzuki S."/>
            <person name="Kawai-Toyooka H."/>
            <person name="Yamamoto K."/>
            <person name="Hamaji T."/>
            <person name="Ootsuki R."/>
            <person name="Yamaguchi H."/>
            <person name="Kawachi M."/>
            <person name="Higashiyama T."/>
            <person name="Nozaki H."/>
        </authorList>
    </citation>
    <scope>NUCLEOTIDE SEQUENCE [LARGE SCALE GENOMIC DNA]</scope>
    <source>
        <strain evidence="8 9">NIES-4479</strain>
    </source>
</reference>
<keyword evidence="9" id="KW-1185">Reference proteome</keyword>
<evidence type="ECO:0000259" key="7">
    <source>
        <dbReference type="Pfam" id="PF04234"/>
    </source>
</evidence>
<dbReference type="PANTHER" id="PTHR34820">
    <property type="entry name" value="INNER MEMBRANE PROTEIN YEBZ"/>
    <property type="match status" value="1"/>
</dbReference>
<keyword evidence="6" id="KW-0472">Membrane</keyword>
<keyword evidence="6" id="KW-0812">Transmembrane</keyword>
<proteinExistence type="predicted"/>
<dbReference type="GO" id="GO:0046688">
    <property type="term" value="P:response to copper ion"/>
    <property type="evidence" value="ECO:0007669"/>
    <property type="project" value="InterPro"/>
</dbReference>
<feature type="region of interest" description="Disordered" evidence="5">
    <location>
        <begin position="267"/>
        <end position="304"/>
    </location>
</feature>
<evidence type="ECO:0000313" key="9">
    <source>
        <dbReference type="Proteomes" id="UP001165080"/>
    </source>
</evidence>
<accession>A0A9W6C238</accession>
<keyword evidence="6" id="KW-1133">Transmembrane helix</keyword>
<dbReference type="Proteomes" id="UP001165080">
    <property type="component" value="Unassembled WGS sequence"/>
</dbReference>
<feature type="transmembrane region" description="Helical" evidence="6">
    <location>
        <begin position="46"/>
        <end position="68"/>
    </location>
</feature>
<organism evidence="8 9">
    <name type="scientific">Pleodorina starrii</name>
    <dbReference type="NCBI Taxonomy" id="330485"/>
    <lineage>
        <taxon>Eukaryota</taxon>
        <taxon>Viridiplantae</taxon>
        <taxon>Chlorophyta</taxon>
        <taxon>core chlorophytes</taxon>
        <taxon>Chlorophyceae</taxon>
        <taxon>CS clade</taxon>
        <taxon>Chlamydomonadales</taxon>
        <taxon>Volvocaceae</taxon>
        <taxon>Pleodorina</taxon>
    </lineage>
</organism>
<evidence type="ECO:0000313" key="8">
    <source>
        <dbReference type="EMBL" id="GLC62544.1"/>
    </source>
</evidence>
<evidence type="ECO:0000256" key="3">
    <source>
        <dbReference type="ARBA" id="ARBA00022729"/>
    </source>
</evidence>
<evidence type="ECO:0000256" key="6">
    <source>
        <dbReference type="SAM" id="Phobius"/>
    </source>
</evidence>
<gene>
    <name evidence="8" type="primary">PLESTB003674</name>
    <name evidence="8" type="ORF">PLESTB_001911400</name>
</gene>
<sequence>MATAFAAASHVAAGGQVPPVLLVLLSLALSGPVCMALAGRVLSRSLLLTGVLVSQGVFHLLFTVAGSVTTVVDATHHAALSSPPTGPALVLQAQAHAVHGGTGMLVFHVLAAAATYAFLRHGEVALVDLLDALRLRVRRLWRVLSAPVVVHRPRPVPQGRPHALTDQSLLQPVLSTSPEQDAVLETAPEQIELSYSGEIMDIGHQVLVTGPDGQSVTEGPLERDGSQVIQPLAETGSEEGTYQVVWRVVSSDGHPIEGTYTYEVGDSVDITTPAPTLSTTPTETPTGEGADSSDSSAQAQDAAVQENSGSFSGWAVGATVVVLALAVIGLLGLMSRRRRKN</sequence>
<dbReference type="InterPro" id="IPR007348">
    <property type="entry name" value="CopC_dom"/>
</dbReference>
<dbReference type="InterPro" id="IPR032694">
    <property type="entry name" value="CopC/D"/>
</dbReference>
<feature type="transmembrane region" description="Helical" evidence="6">
    <location>
        <begin position="20"/>
        <end position="39"/>
    </location>
</feature>
<dbReference type="Gene3D" id="2.60.40.1220">
    <property type="match status" value="1"/>
</dbReference>
<comment type="subcellular location">
    <subcellularLocation>
        <location evidence="1">Cell envelope</location>
    </subcellularLocation>
</comment>
<dbReference type="PANTHER" id="PTHR34820:SF4">
    <property type="entry name" value="INNER MEMBRANE PROTEIN YEBZ"/>
    <property type="match status" value="1"/>
</dbReference>
<dbReference type="AlphaFoldDB" id="A0A9W6C238"/>
<dbReference type="GO" id="GO:0006825">
    <property type="term" value="P:copper ion transport"/>
    <property type="evidence" value="ECO:0007669"/>
    <property type="project" value="InterPro"/>
</dbReference>
<dbReference type="GO" id="GO:0005507">
    <property type="term" value="F:copper ion binding"/>
    <property type="evidence" value="ECO:0007669"/>
    <property type="project" value="InterPro"/>
</dbReference>
<evidence type="ECO:0000256" key="4">
    <source>
        <dbReference type="ARBA" id="ARBA00023008"/>
    </source>
</evidence>
<dbReference type="SUPFAM" id="SSF81296">
    <property type="entry name" value="E set domains"/>
    <property type="match status" value="1"/>
</dbReference>
<feature type="transmembrane region" description="Helical" evidence="6">
    <location>
        <begin position="311"/>
        <end position="333"/>
    </location>
</feature>
<evidence type="ECO:0000256" key="5">
    <source>
        <dbReference type="SAM" id="MobiDB-lite"/>
    </source>
</evidence>
<dbReference type="EMBL" id="BRXU01000066">
    <property type="protein sequence ID" value="GLC62544.1"/>
    <property type="molecule type" value="Genomic_DNA"/>
</dbReference>
<evidence type="ECO:0000256" key="1">
    <source>
        <dbReference type="ARBA" id="ARBA00004196"/>
    </source>
</evidence>
<keyword evidence="2" id="KW-0479">Metal-binding</keyword>
<dbReference type="InterPro" id="IPR014756">
    <property type="entry name" value="Ig_E-set"/>
</dbReference>